<keyword evidence="1" id="KW-0812">Transmembrane</keyword>
<keyword evidence="3" id="KW-1185">Reference proteome</keyword>
<proteinExistence type="predicted"/>
<keyword evidence="1" id="KW-0472">Membrane</keyword>
<evidence type="ECO:0000313" key="3">
    <source>
        <dbReference type="Proteomes" id="UP000299102"/>
    </source>
</evidence>
<comment type="caution">
    <text evidence="2">The sequence shown here is derived from an EMBL/GenBank/DDBJ whole genome shotgun (WGS) entry which is preliminary data.</text>
</comment>
<name>A0A4C1Y4C3_EUMVA</name>
<keyword evidence="1" id="KW-1133">Transmembrane helix</keyword>
<dbReference type="Proteomes" id="UP000299102">
    <property type="component" value="Unassembled WGS sequence"/>
</dbReference>
<protein>
    <submittedName>
        <fullName evidence="2">Uncharacterized protein</fullName>
    </submittedName>
</protein>
<organism evidence="2 3">
    <name type="scientific">Eumeta variegata</name>
    <name type="common">Bagworm moth</name>
    <name type="synonym">Eumeta japonica</name>
    <dbReference type="NCBI Taxonomy" id="151549"/>
    <lineage>
        <taxon>Eukaryota</taxon>
        <taxon>Metazoa</taxon>
        <taxon>Ecdysozoa</taxon>
        <taxon>Arthropoda</taxon>
        <taxon>Hexapoda</taxon>
        <taxon>Insecta</taxon>
        <taxon>Pterygota</taxon>
        <taxon>Neoptera</taxon>
        <taxon>Endopterygota</taxon>
        <taxon>Lepidoptera</taxon>
        <taxon>Glossata</taxon>
        <taxon>Ditrysia</taxon>
        <taxon>Tineoidea</taxon>
        <taxon>Psychidae</taxon>
        <taxon>Oiketicinae</taxon>
        <taxon>Eumeta</taxon>
    </lineage>
</organism>
<sequence>MENGDPASRPPNFLLFSSSIFIAPSVLLVSLEGIVHLMGGERGLTIEWTAGTLSHWMKGNRKKLLLYVYIRAGSVAKCRAEPRVKARPSVRKVDLIAPTTLSSTTGNANTKARIKRNKTAPPSSDFCLSDFSAFLISPPPRLRCLLAVSDFNLFSVSHGETNETFRRRKLQGNPSLCLVFETEGG</sequence>
<feature type="transmembrane region" description="Helical" evidence="1">
    <location>
        <begin position="12"/>
        <end position="35"/>
    </location>
</feature>
<evidence type="ECO:0000313" key="2">
    <source>
        <dbReference type="EMBL" id="GBP70360.1"/>
    </source>
</evidence>
<evidence type="ECO:0000256" key="1">
    <source>
        <dbReference type="SAM" id="Phobius"/>
    </source>
</evidence>
<accession>A0A4C1Y4C3</accession>
<gene>
    <name evidence="2" type="ORF">EVAR_51683_1</name>
</gene>
<dbReference type="AlphaFoldDB" id="A0A4C1Y4C3"/>
<reference evidence="2 3" key="1">
    <citation type="journal article" date="2019" name="Commun. Biol.">
        <title>The bagworm genome reveals a unique fibroin gene that provides high tensile strength.</title>
        <authorList>
            <person name="Kono N."/>
            <person name="Nakamura H."/>
            <person name="Ohtoshi R."/>
            <person name="Tomita M."/>
            <person name="Numata K."/>
            <person name="Arakawa K."/>
        </authorList>
    </citation>
    <scope>NUCLEOTIDE SEQUENCE [LARGE SCALE GENOMIC DNA]</scope>
</reference>
<dbReference type="EMBL" id="BGZK01001071">
    <property type="protein sequence ID" value="GBP70360.1"/>
    <property type="molecule type" value="Genomic_DNA"/>
</dbReference>